<sequence>MTPEQNGIAGGEPVDGGTVLNSFLENVEGINAASFNSEGERMQALLAAQALLARLESPWDTAVRLNMTQPALGAAIKTALDLKLFEAWLAQGNGALTSEQAADLIGGRCDPALLYRLLRLMAANHLVEEVGVGTFKPTQFGIALTAPVFHGLFYTYYDLILPTYVSLPSFLASTNYANPQDPRRTAFQHAHAWEGDLWSYYRAHPAKQDEFNKVQESIALQQPSWTEIYPAGELLKGCEEGGPVLVDVGGGTGHDVCRFCEVVPEVEGRVWLEDVQEVVEGADVPGGVERVGYDFFTPQPIKGVSFQRFSILGKGVADVKVEGARAYLMHSVLHDWPDDQARRILEMQKGAMTPRYSRLLIHDHVDVPGPAKPQAAAFDIQMMALVAGRERSDEDWRRLLEEVGMRVVQVWEREGAAHSVIEVEVPA</sequence>
<dbReference type="Proteomes" id="UP000654918">
    <property type="component" value="Unassembled WGS sequence"/>
</dbReference>
<dbReference type="Pfam" id="PF08100">
    <property type="entry name" value="Dimerisation"/>
    <property type="match status" value="1"/>
</dbReference>
<dbReference type="PANTHER" id="PTHR43712">
    <property type="entry name" value="PUTATIVE (AFU_ORTHOLOGUE AFUA_4G14580)-RELATED"/>
    <property type="match status" value="1"/>
</dbReference>
<evidence type="ECO:0000259" key="4">
    <source>
        <dbReference type="Pfam" id="PF00891"/>
    </source>
</evidence>
<dbReference type="InterPro" id="IPR016461">
    <property type="entry name" value="COMT-like"/>
</dbReference>
<dbReference type="SUPFAM" id="SSF46785">
    <property type="entry name" value="Winged helix' DNA-binding domain"/>
    <property type="match status" value="1"/>
</dbReference>
<dbReference type="InterPro" id="IPR012967">
    <property type="entry name" value="COMT_dimerisation"/>
</dbReference>
<dbReference type="SUPFAM" id="SSF53335">
    <property type="entry name" value="S-adenosyl-L-methionine-dependent methyltransferases"/>
    <property type="match status" value="1"/>
</dbReference>
<comment type="caution">
    <text evidence="6">The sequence shown here is derived from an EMBL/GenBank/DDBJ whole genome shotgun (WGS) entry which is preliminary data.</text>
</comment>
<gene>
    <name evidence="6" type="ORF">CPLU01_11440</name>
</gene>
<dbReference type="InterPro" id="IPR036388">
    <property type="entry name" value="WH-like_DNA-bd_sf"/>
</dbReference>
<dbReference type="InterPro" id="IPR001077">
    <property type="entry name" value="COMT_C"/>
</dbReference>
<feature type="domain" description="O-methyltransferase dimerisation" evidence="5">
    <location>
        <begin position="74"/>
        <end position="136"/>
    </location>
</feature>
<accession>A0A8H6K1G9</accession>
<dbReference type="Pfam" id="PF00891">
    <property type="entry name" value="Methyltransf_2"/>
    <property type="match status" value="1"/>
</dbReference>
<reference evidence="6" key="1">
    <citation type="journal article" date="2020" name="Phytopathology">
        <title>Genome Sequence Resources of Colletotrichum truncatum, C. plurivorum, C. musicola, and C. sojae: Four Species Pathogenic to Soybean (Glycine max).</title>
        <authorList>
            <person name="Rogerio F."/>
            <person name="Boufleur T.R."/>
            <person name="Ciampi-Guillardi M."/>
            <person name="Sukno S.A."/>
            <person name="Thon M.R."/>
            <person name="Massola Junior N.S."/>
            <person name="Baroncelli R."/>
        </authorList>
    </citation>
    <scope>NUCLEOTIDE SEQUENCE</scope>
    <source>
        <strain evidence="6">LFN00145</strain>
    </source>
</reference>
<evidence type="ECO:0000259" key="5">
    <source>
        <dbReference type="Pfam" id="PF08100"/>
    </source>
</evidence>
<proteinExistence type="predicted"/>
<dbReference type="PANTHER" id="PTHR43712:SF17">
    <property type="entry name" value="O-METHYLTRANSFERASE"/>
    <property type="match status" value="1"/>
</dbReference>
<dbReference type="PROSITE" id="PS51683">
    <property type="entry name" value="SAM_OMT_II"/>
    <property type="match status" value="1"/>
</dbReference>
<keyword evidence="7" id="KW-1185">Reference proteome</keyword>
<protein>
    <submittedName>
        <fullName evidence="6">O-methyltransferase</fullName>
    </submittedName>
</protein>
<dbReference type="EMBL" id="WIGO01000214">
    <property type="protein sequence ID" value="KAF6823359.1"/>
    <property type="molecule type" value="Genomic_DNA"/>
</dbReference>
<dbReference type="GO" id="GO:0032259">
    <property type="term" value="P:methylation"/>
    <property type="evidence" value="ECO:0007669"/>
    <property type="project" value="UniProtKB-KW"/>
</dbReference>
<dbReference type="InterPro" id="IPR036390">
    <property type="entry name" value="WH_DNA-bd_sf"/>
</dbReference>
<evidence type="ECO:0000256" key="3">
    <source>
        <dbReference type="ARBA" id="ARBA00022691"/>
    </source>
</evidence>
<keyword evidence="1 6" id="KW-0489">Methyltransferase</keyword>
<evidence type="ECO:0000256" key="2">
    <source>
        <dbReference type="ARBA" id="ARBA00022679"/>
    </source>
</evidence>
<evidence type="ECO:0000313" key="6">
    <source>
        <dbReference type="EMBL" id="KAF6823359.1"/>
    </source>
</evidence>
<dbReference type="InterPro" id="IPR029063">
    <property type="entry name" value="SAM-dependent_MTases_sf"/>
</dbReference>
<keyword evidence="3" id="KW-0949">S-adenosyl-L-methionine</keyword>
<evidence type="ECO:0000256" key="1">
    <source>
        <dbReference type="ARBA" id="ARBA00022603"/>
    </source>
</evidence>
<name>A0A8H6K1G9_9PEZI</name>
<feature type="domain" description="O-methyltransferase C-terminal" evidence="4">
    <location>
        <begin position="187"/>
        <end position="405"/>
    </location>
</feature>
<organism evidence="6 7">
    <name type="scientific">Colletotrichum plurivorum</name>
    <dbReference type="NCBI Taxonomy" id="2175906"/>
    <lineage>
        <taxon>Eukaryota</taxon>
        <taxon>Fungi</taxon>
        <taxon>Dikarya</taxon>
        <taxon>Ascomycota</taxon>
        <taxon>Pezizomycotina</taxon>
        <taxon>Sordariomycetes</taxon>
        <taxon>Hypocreomycetidae</taxon>
        <taxon>Glomerellales</taxon>
        <taxon>Glomerellaceae</taxon>
        <taxon>Colletotrichum</taxon>
        <taxon>Colletotrichum orchidearum species complex</taxon>
    </lineage>
</organism>
<keyword evidence="2 6" id="KW-0808">Transferase</keyword>
<dbReference type="Gene3D" id="3.40.50.150">
    <property type="entry name" value="Vaccinia Virus protein VP39"/>
    <property type="match status" value="1"/>
</dbReference>
<dbReference type="GO" id="GO:0008171">
    <property type="term" value="F:O-methyltransferase activity"/>
    <property type="evidence" value="ECO:0007669"/>
    <property type="project" value="InterPro"/>
</dbReference>
<evidence type="ECO:0000313" key="7">
    <source>
        <dbReference type="Proteomes" id="UP000654918"/>
    </source>
</evidence>
<dbReference type="Gene3D" id="1.10.10.10">
    <property type="entry name" value="Winged helix-like DNA-binding domain superfamily/Winged helix DNA-binding domain"/>
    <property type="match status" value="1"/>
</dbReference>
<dbReference type="AlphaFoldDB" id="A0A8H6K1G9"/>